<organism evidence="2 3">
    <name type="scientific">Desulfoferula mesophila</name>
    <dbReference type="NCBI Taxonomy" id="3058419"/>
    <lineage>
        <taxon>Bacteria</taxon>
        <taxon>Pseudomonadati</taxon>
        <taxon>Thermodesulfobacteriota</taxon>
        <taxon>Desulfarculia</taxon>
        <taxon>Desulfarculales</taxon>
        <taxon>Desulfarculaceae</taxon>
        <taxon>Desulfoferula</taxon>
    </lineage>
</organism>
<dbReference type="EMBL" id="AP028679">
    <property type="protein sequence ID" value="BEQ14717.1"/>
    <property type="molecule type" value="Genomic_DNA"/>
</dbReference>
<dbReference type="AlphaFoldDB" id="A0AAU9F0H6"/>
<protein>
    <submittedName>
        <fullName evidence="2">C4-dicarboxylate ABC transporter</fullName>
    </submittedName>
</protein>
<sequence length="383" mass="41368">MKGTKGIRKLFLLVIAAAIMLLPVAAGADDLPKMISATTYTVGSTGYAISMGLCKAIEEKGGIKVKVVPAGTDVSKLMPVMSKEAAFSILTGAGQFMASRGLQLFAAPNMGPQKLRLVWACNIGAVAGMMTRADAGIKTLADLKGKRVAFIPGSPACTFLHGGYLAFGGLDWKDVKKVKVSSWKAAWKSVLEGSSDTAHCLVTSSAAMELAASPHGIHWLPAPPQDKAGWKRLNSWCPYLRPYEAKKGAGITPEKPAHIASYYYGFVTYPHMDPKLAEVITGSIYKGYDIYADMHAALKKWTRAAALDNGAFVVPYHRGSVEAFKSAGAWSAEHEKIQQMLLEQEKARLAGYVAAQKSAKGKGISQKEWPKFWEEYAREHNLL</sequence>
<dbReference type="NCBIfam" id="TIGR02122">
    <property type="entry name" value="TRAP_TAXI"/>
    <property type="match status" value="1"/>
</dbReference>
<dbReference type="SUPFAM" id="SSF53850">
    <property type="entry name" value="Periplasmic binding protein-like II"/>
    <property type="match status" value="1"/>
</dbReference>
<reference evidence="3" key="1">
    <citation type="journal article" date="2023" name="Arch. Microbiol.">
        <title>Desulfoferula mesophilus gen. nov. sp. nov., a mesophilic sulfate-reducing bacterium isolated from a brackish lake sediment.</title>
        <authorList>
            <person name="Watanabe T."/>
            <person name="Yabe T."/>
            <person name="Tsuji J.M."/>
            <person name="Fukui M."/>
        </authorList>
    </citation>
    <scope>NUCLEOTIDE SEQUENCE [LARGE SCALE GENOMIC DNA]</scope>
    <source>
        <strain evidence="3">12FAK</strain>
    </source>
</reference>
<evidence type="ECO:0000313" key="2">
    <source>
        <dbReference type="EMBL" id="BEQ14717.1"/>
    </source>
</evidence>
<dbReference type="PANTHER" id="PTHR42941">
    <property type="entry name" value="SLL1037 PROTEIN"/>
    <property type="match status" value="1"/>
</dbReference>
<dbReference type="PANTHER" id="PTHR42941:SF1">
    <property type="entry name" value="SLL1037 PROTEIN"/>
    <property type="match status" value="1"/>
</dbReference>
<dbReference type="RefSeq" id="WP_338606415.1">
    <property type="nucleotide sequence ID" value="NZ_AP028679.1"/>
</dbReference>
<feature type="chain" id="PRO_5043616927" evidence="1">
    <location>
        <begin position="29"/>
        <end position="383"/>
    </location>
</feature>
<accession>A0AAU9F0H6</accession>
<keyword evidence="1" id="KW-0732">Signal</keyword>
<dbReference type="KEGG" id="dmp:FAK_17830"/>
<gene>
    <name evidence="2" type="ORF">FAK_17830</name>
</gene>
<dbReference type="InterPro" id="IPR011852">
    <property type="entry name" value="TRAP_TAXI"/>
</dbReference>
<proteinExistence type="predicted"/>
<dbReference type="Proteomes" id="UP001366166">
    <property type="component" value="Chromosome"/>
</dbReference>
<dbReference type="Pfam" id="PF16868">
    <property type="entry name" value="NMT1_3"/>
    <property type="match status" value="1"/>
</dbReference>
<name>A0AAU9F0H6_9BACT</name>
<dbReference type="Gene3D" id="3.40.190.10">
    <property type="entry name" value="Periplasmic binding protein-like II"/>
    <property type="match status" value="2"/>
</dbReference>
<keyword evidence="3" id="KW-1185">Reference proteome</keyword>
<evidence type="ECO:0000313" key="3">
    <source>
        <dbReference type="Proteomes" id="UP001366166"/>
    </source>
</evidence>
<evidence type="ECO:0000256" key="1">
    <source>
        <dbReference type="SAM" id="SignalP"/>
    </source>
</evidence>
<feature type="signal peptide" evidence="1">
    <location>
        <begin position="1"/>
        <end position="28"/>
    </location>
</feature>